<feature type="domain" description="Enoyl reductase (ER)" evidence="1">
    <location>
        <begin position="11"/>
        <end position="323"/>
    </location>
</feature>
<dbReference type="InterPro" id="IPR050700">
    <property type="entry name" value="YIM1/Zinc_Alcohol_DH_Fams"/>
</dbReference>
<sequence length="326" mass="34987">MKAAVRTGILGWTISFKTDHPKPSHDTLKPNEVLLRVKSAAINPVDYKLPRLIGGKVVGIDVSGIVEKVGEDVTTLQVGDHVFGRAINGKGALSGSLSEWSVASVSEIAKKPGYLQFDEAAALPTAYLTGMNSLRDAGKMKEGSTILIIGASGGCGLAGCQIAKGLGAARIVGICSGKNMEFVRTNAGIDELIDYTDKDAVQKFVQDNAGQFDCIYDTATGSGKGEDYVSTSIPTLLKKRTGKYVQINGKALDWMRRFSGTEKEHRTLVLTATNAKSDLEKVAELLQKTNAKPFLDIKEFNETGINDAFVQMKGRRTKGKIVFNIA</sequence>
<dbReference type="EMBL" id="JALLPJ020001299">
    <property type="protein sequence ID" value="KAL3770861.1"/>
    <property type="molecule type" value="Genomic_DNA"/>
</dbReference>
<organism evidence="2 3">
    <name type="scientific">Cyclotella atomus</name>
    <dbReference type="NCBI Taxonomy" id="382360"/>
    <lineage>
        <taxon>Eukaryota</taxon>
        <taxon>Sar</taxon>
        <taxon>Stramenopiles</taxon>
        <taxon>Ochrophyta</taxon>
        <taxon>Bacillariophyta</taxon>
        <taxon>Coscinodiscophyceae</taxon>
        <taxon>Thalassiosirophycidae</taxon>
        <taxon>Stephanodiscales</taxon>
        <taxon>Stephanodiscaceae</taxon>
        <taxon>Cyclotella</taxon>
    </lineage>
</organism>
<proteinExistence type="predicted"/>
<gene>
    <name evidence="2" type="ORF">ACHAWO_007170</name>
</gene>
<keyword evidence="3" id="KW-1185">Reference proteome</keyword>
<dbReference type="Gene3D" id="3.90.180.10">
    <property type="entry name" value="Medium-chain alcohol dehydrogenases, catalytic domain"/>
    <property type="match status" value="1"/>
</dbReference>
<dbReference type="CDD" id="cd08267">
    <property type="entry name" value="MDR1"/>
    <property type="match status" value="1"/>
</dbReference>
<dbReference type="SUPFAM" id="SSF51735">
    <property type="entry name" value="NAD(P)-binding Rossmann-fold domains"/>
    <property type="match status" value="1"/>
</dbReference>
<evidence type="ECO:0000313" key="3">
    <source>
        <dbReference type="Proteomes" id="UP001530400"/>
    </source>
</evidence>
<comment type="caution">
    <text evidence="2">The sequence shown here is derived from an EMBL/GenBank/DDBJ whole genome shotgun (WGS) entry which is preliminary data.</text>
</comment>
<evidence type="ECO:0000259" key="1">
    <source>
        <dbReference type="SMART" id="SM00829"/>
    </source>
</evidence>
<reference evidence="2 3" key="1">
    <citation type="submission" date="2024-10" db="EMBL/GenBank/DDBJ databases">
        <title>Updated reference genomes for cyclostephanoid diatoms.</title>
        <authorList>
            <person name="Roberts W.R."/>
            <person name="Alverson A.J."/>
        </authorList>
    </citation>
    <scope>NUCLEOTIDE SEQUENCE [LARGE SCALE GENOMIC DNA]</scope>
    <source>
        <strain evidence="2 3">AJA010-31</strain>
    </source>
</reference>
<dbReference type="Pfam" id="PF13602">
    <property type="entry name" value="ADH_zinc_N_2"/>
    <property type="match status" value="1"/>
</dbReference>
<dbReference type="SMART" id="SM00829">
    <property type="entry name" value="PKS_ER"/>
    <property type="match status" value="1"/>
</dbReference>
<dbReference type="InterPro" id="IPR013154">
    <property type="entry name" value="ADH-like_N"/>
</dbReference>
<name>A0ABD3N765_9STRA</name>
<dbReference type="Gene3D" id="3.40.50.720">
    <property type="entry name" value="NAD(P)-binding Rossmann-like Domain"/>
    <property type="match status" value="1"/>
</dbReference>
<dbReference type="InterPro" id="IPR020843">
    <property type="entry name" value="ER"/>
</dbReference>
<dbReference type="SUPFAM" id="SSF50129">
    <property type="entry name" value="GroES-like"/>
    <property type="match status" value="1"/>
</dbReference>
<dbReference type="InterPro" id="IPR011032">
    <property type="entry name" value="GroES-like_sf"/>
</dbReference>
<dbReference type="InterPro" id="IPR036291">
    <property type="entry name" value="NAD(P)-bd_dom_sf"/>
</dbReference>
<protein>
    <recommendedName>
        <fullName evidence="1">Enoyl reductase (ER) domain-containing protein</fullName>
    </recommendedName>
</protein>
<dbReference type="Pfam" id="PF08240">
    <property type="entry name" value="ADH_N"/>
    <property type="match status" value="1"/>
</dbReference>
<dbReference type="AlphaFoldDB" id="A0ABD3N765"/>
<dbReference type="Proteomes" id="UP001530400">
    <property type="component" value="Unassembled WGS sequence"/>
</dbReference>
<accession>A0ABD3N765</accession>
<evidence type="ECO:0000313" key="2">
    <source>
        <dbReference type="EMBL" id="KAL3770861.1"/>
    </source>
</evidence>
<dbReference type="PANTHER" id="PTHR11695:SF294">
    <property type="entry name" value="RETICULON-4-INTERACTING PROTEIN 1, MITOCHONDRIAL"/>
    <property type="match status" value="1"/>
</dbReference>
<dbReference type="PANTHER" id="PTHR11695">
    <property type="entry name" value="ALCOHOL DEHYDROGENASE RELATED"/>
    <property type="match status" value="1"/>
</dbReference>